<keyword evidence="2" id="KW-1185">Reference proteome</keyword>
<dbReference type="AlphaFoldDB" id="A0AAV2A462"/>
<dbReference type="Proteomes" id="UP001497382">
    <property type="component" value="Unassembled WGS sequence"/>
</dbReference>
<accession>A0AAV2A462</accession>
<sequence>MLLAATLQLHGHLRPLILLHATPIFSTSRHLRDVDSPPYQLISSILLSFYFL</sequence>
<name>A0AAV2A462_9ARAC</name>
<evidence type="ECO:0000313" key="2">
    <source>
        <dbReference type="Proteomes" id="UP001497382"/>
    </source>
</evidence>
<reference evidence="1 2" key="1">
    <citation type="submission" date="2024-04" db="EMBL/GenBank/DDBJ databases">
        <authorList>
            <person name="Rising A."/>
            <person name="Reimegard J."/>
            <person name="Sonavane S."/>
            <person name="Akerstrom W."/>
            <person name="Nylinder S."/>
            <person name="Hedman E."/>
            <person name="Kallberg Y."/>
        </authorList>
    </citation>
    <scope>NUCLEOTIDE SEQUENCE [LARGE SCALE GENOMIC DNA]</scope>
</reference>
<comment type="caution">
    <text evidence="1">The sequence shown here is derived from an EMBL/GenBank/DDBJ whole genome shotgun (WGS) entry which is preliminary data.</text>
</comment>
<gene>
    <name evidence="1" type="ORF">LARSCL_LOCUS9322</name>
</gene>
<evidence type="ECO:0000313" key="1">
    <source>
        <dbReference type="EMBL" id="CAL1277624.1"/>
    </source>
</evidence>
<organism evidence="1 2">
    <name type="scientific">Larinioides sclopetarius</name>
    <dbReference type="NCBI Taxonomy" id="280406"/>
    <lineage>
        <taxon>Eukaryota</taxon>
        <taxon>Metazoa</taxon>
        <taxon>Ecdysozoa</taxon>
        <taxon>Arthropoda</taxon>
        <taxon>Chelicerata</taxon>
        <taxon>Arachnida</taxon>
        <taxon>Araneae</taxon>
        <taxon>Araneomorphae</taxon>
        <taxon>Entelegynae</taxon>
        <taxon>Araneoidea</taxon>
        <taxon>Araneidae</taxon>
        <taxon>Larinioides</taxon>
    </lineage>
</organism>
<dbReference type="EMBL" id="CAXIEN010000103">
    <property type="protein sequence ID" value="CAL1277624.1"/>
    <property type="molecule type" value="Genomic_DNA"/>
</dbReference>
<feature type="non-terminal residue" evidence="1">
    <location>
        <position position="52"/>
    </location>
</feature>
<proteinExistence type="predicted"/>
<protein>
    <submittedName>
        <fullName evidence="1">Uncharacterized protein</fullName>
    </submittedName>
</protein>